<dbReference type="PROSITE" id="PS51668">
    <property type="entry name" value="TSAA_2"/>
    <property type="match status" value="1"/>
</dbReference>
<organism evidence="5 6">
    <name type="scientific">Paractinoplanes rishiriensis</name>
    <dbReference type="NCBI Taxonomy" id="1050105"/>
    <lineage>
        <taxon>Bacteria</taxon>
        <taxon>Bacillati</taxon>
        <taxon>Actinomycetota</taxon>
        <taxon>Actinomycetes</taxon>
        <taxon>Micromonosporales</taxon>
        <taxon>Micromonosporaceae</taxon>
        <taxon>Paractinoplanes</taxon>
    </lineage>
</organism>
<protein>
    <recommendedName>
        <fullName evidence="4">TsaA-like domain-containing protein</fullName>
    </recommendedName>
</protein>
<dbReference type="EMBL" id="BOMV01000079">
    <property type="protein sequence ID" value="GIF00071.1"/>
    <property type="molecule type" value="Genomic_DNA"/>
</dbReference>
<evidence type="ECO:0000256" key="3">
    <source>
        <dbReference type="SAM" id="MobiDB-lite"/>
    </source>
</evidence>
<evidence type="ECO:0000256" key="1">
    <source>
        <dbReference type="ARBA" id="ARBA00022691"/>
    </source>
</evidence>
<evidence type="ECO:0000313" key="5">
    <source>
        <dbReference type="EMBL" id="GIF00071.1"/>
    </source>
</evidence>
<name>A0A919N0U3_9ACTN</name>
<gene>
    <name evidence="5" type="ORF">Ari01nite_75350</name>
</gene>
<dbReference type="PANTHER" id="PTHR12818">
    <property type="entry name" value="TRNA (ADENINE(37)-N6)-METHYLTRANSFERASE"/>
    <property type="match status" value="1"/>
</dbReference>
<comment type="caution">
    <text evidence="5">The sequence shown here is derived from an EMBL/GenBank/DDBJ whole genome shotgun (WGS) entry which is preliminary data.</text>
</comment>
<reference evidence="5" key="1">
    <citation type="submission" date="2021-01" db="EMBL/GenBank/DDBJ databases">
        <title>Whole genome shotgun sequence of Actinoplanes rishiriensis NBRC 108556.</title>
        <authorList>
            <person name="Komaki H."/>
            <person name="Tamura T."/>
        </authorList>
    </citation>
    <scope>NUCLEOTIDE SEQUENCE</scope>
    <source>
        <strain evidence="5">NBRC 108556</strain>
    </source>
</reference>
<dbReference type="Proteomes" id="UP000636960">
    <property type="component" value="Unassembled WGS sequence"/>
</dbReference>
<sequence length="202" mass="22434">MRFVMSECVDTLEHWLPTTISLVRLGIAVGRRIRGNTGTSREQSGYERDGTSLLGMSRFEVMSIGTVRNERTDIQNTDNWGAVRSTITIDERFGEASLQGLEGFSHVEVLFLFAQFPEDGDHREPRPYRGRSDLPPVGVFAGRGPRRPNRIGVTCCAIESVQGRELTVTGLDAVSGTPVIDVKAVADDPWFTQTWAHLASRR</sequence>
<keyword evidence="6" id="KW-1185">Reference proteome</keyword>
<dbReference type="PANTHER" id="PTHR12818:SF0">
    <property type="entry name" value="TRNA (ADENINE(37)-N6)-METHYLTRANSFERASE"/>
    <property type="match status" value="1"/>
</dbReference>
<accession>A0A919N0U3</accession>
<dbReference type="InterPro" id="IPR036414">
    <property type="entry name" value="YaeB_N_sf"/>
</dbReference>
<dbReference type="Pfam" id="PF01980">
    <property type="entry name" value="TrmO_N"/>
    <property type="match status" value="1"/>
</dbReference>
<evidence type="ECO:0000259" key="4">
    <source>
        <dbReference type="PROSITE" id="PS51668"/>
    </source>
</evidence>
<dbReference type="InterPro" id="IPR023370">
    <property type="entry name" value="TrmO-like_N"/>
</dbReference>
<dbReference type="InterPro" id="IPR040372">
    <property type="entry name" value="YaeB-like"/>
</dbReference>
<dbReference type="CDD" id="cd09281">
    <property type="entry name" value="UPF0066"/>
    <property type="match status" value="1"/>
</dbReference>
<proteinExistence type="inferred from homology"/>
<keyword evidence="1" id="KW-0949">S-adenosyl-L-methionine</keyword>
<feature type="domain" description="TsaA-like" evidence="4">
    <location>
        <begin position="61"/>
        <end position="194"/>
    </location>
</feature>
<dbReference type="RefSeq" id="WP_239163347.1">
    <property type="nucleotide sequence ID" value="NZ_BOMV01000079.1"/>
</dbReference>
<feature type="compositionally biased region" description="Basic and acidic residues" evidence="3">
    <location>
        <begin position="122"/>
        <end position="132"/>
    </location>
</feature>
<evidence type="ECO:0000313" key="6">
    <source>
        <dbReference type="Proteomes" id="UP000636960"/>
    </source>
</evidence>
<dbReference type="Gene3D" id="2.40.30.70">
    <property type="entry name" value="YaeB-like"/>
    <property type="match status" value="1"/>
</dbReference>
<evidence type="ECO:0000256" key="2">
    <source>
        <dbReference type="ARBA" id="ARBA00033753"/>
    </source>
</evidence>
<comment type="similarity">
    <text evidence="2">Belongs to the tRNA methyltransferase O family.</text>
</comment>
<dbReference type="InterPro" id="IPR036413">
    <property type="entry name" value="YaeB-like_sf"/>
</dbReference>
<dbReference type="SUPFAM" id="SSF118196">
    <property type="entry name" value="YaeB-like"/>
    <property type="match status" value="1"/>
</dbReference>
<feature type="region of interest" description="Disordered" evidence="3">
    <location>
        <begin position="122"/>
        <end position="143"/>
    </location>
</feature>
<dbReference type="AlphaFoldDB" id="A0A919N0U3"/>